<protein>
    <submittedName>
        <fullName evidence="1">Uncharacterized protein</fullName>
    </submittedName>
</protein>
<sequence length="41" mass="4637">MLNSRLGLVTAARLSSRSKSLHRCRHSFFRSYGVILQSSLT</sequence>
<evidence type="ECO:0000313" key="1">
    <source>
        <dbReference type="EMBL" id="ADI18410.1"/>
    </source>
</evidence>
<dbReference type="EMBL" id="GU474888">
    <property type="protein sequence ID" value="ADI18410.1"/>
    <property type="molecule type" value="Genomic_DNA"/>
</dbReference>
<dbReference type="AlphaFoldDB" id="E0XVG9"/>
<reference evidence="1" key="1">
    <citation type="journal article" date="2011" name="Environ. Microbiol.">
        <title>Time-series analyses of Monterey Bay coastal microbial picoplankton using a 'genome proxy' microarray.</title>
        <authorList>
            <person name="Rich V.I."/>
            <person name="Pham V.D."/>
            <person name="Eppley J."/>
            <person name="Shi Y."/>
            <person name="DeLong E.F."/>
        </authorList>
    </citation>
    <scope>NUCLEOTIDE SEQUENCE</scope>
</reference>
<name>E0XVG9_9DELT</name>
<accession>E0XVG9</accession>
<proteinExistence type="predicted"/>
<organism evidence="1">
    <name type="scientific">uncultured delta proteobacterium HF4000_08N17</name>
    <dbReference type="NCBI Taxonomy" id="710836"/>
    <lineage>
        <taxon>Bacteria</taxon>
        <taxon>Deltaproteobacteria</taxon>
        <taxon>environmental samples</taxon>
    </lineage>
</organism>